<evidence type="ECO:0000256" key="2">
    <source>
        <dbReference type="ARBA" id="ARBA00022679"/>
    </source>
</evidence>
<evidence type="ECO:0000256" key="3">
    <source>
        <dbReference type="ARBA" id="ARBA00023315"/>
    </source>
</evidence>
<comment type="caution">
    <text evidence="5">The sequence shown here is derived from an EMBL/GenBank/DDBJ whole genome shotgun (WGS) entry which is preliminary data.</text>
</comment>
<dbReference type="Pfam" id="PF13847">
    <property type="entry name" value="Methyltransf_31"/>
    <property type="match status" value="1"/>
</dbReference>
<keyword evidence="3" id="KW-0012">Acyltransferase</keyword>
<dbReference type="InterPro" id="IPR025714">
    <property type="entry name" value="Methyltranfer_dom"/>
</dbReference>
<dbReference type="SUPFAM" id="SSF53335">
    <property type="entry name" value="S-adenosyl-L-methionine-dependent methyltransferases"/>
    <property type="match status" value="1"/>
</dbReference>
<evidence type="ECO:0000313" key="5">
    <source>
        <dbReference type="EMBL" id="OGC41018.1"/>
    </source>
</evidence>
<feature type="domain" description="Methyltransferase" evidence="4">
    <location>
        <begin position="699"/>
        <end position="828"/>
    </location>
</feature>
<dbReference type="InterPro" id="IPR003157">
    <property type="entry name" value="LuxD"/>
</dbReference>
<accession>A0A1F4U7W1</accession>
<dbReference type="SUPFAM" id="SSF53474">
    <property type="entry name" value="alpha/beta-Hydrolases"/>
    <property type="match status" value="1"/>
</dbReference>
<dbReference type="PANTHER" id="PTHR43591:SF110">
    <property type="entry name" value="RHODANESE DOMAIN-CONTAINING PROTEIN"/>
    <property type="match status" value="1"/>
</dbReference>
<name>A0A1F4U7W1_UNCSA</name>
<dbReference type="CDD" id="cd02440">
    <property type="entry name" value="AdoMet_MTases"/>
    <property type="match status" value="1"/>
</dbReference>
<comment type="function">
    <text evidence="1">Acyl transferase is part of the fatty acid reductase system required for aldehyde biosynthesis; it produces fatty acids for the luminescent reaction.</text>
</comment>
<dbReference type="Gene3D" id="3.40.50.150">
    <property type="entry name" value="Vaccinia Virus protein VP39"/>
    <property type="match status" value="1"/>
</dbReference>
<dbReference type="Pfam" id="PF02273">
    <property type="entry name" value="Acyl_transf_2"/>
    <property type="match status" value="1"/>
</dbReference>
<evidence type="ECO:0000256" key="1">
    <source>
        <dbReference type="ARBA" id="ARBA00003846"/>
    </source>
</evidence>
<reference evidence="5 6" key="1">
    <citation type="journal article" date="2016" name="Nat. Commun.">
        <title>Thousands of microbial genomes shed light on interconnected biogeochemical processes in an aquifer system.</title>
        <authorList>
            <person name="Anantharaman K."/>
            <person name="Brown C.T."/>
            <person name="Hug L.A."/>
            <person name="Sharon I."/>
            <person name="Castelle C.J."/>
            <person name="Probst A.J."/>
            <person name="Thomas B.C."/>
            <person name="Singh A."/>
            <person name="Wilkins M.J."/>
            <person name="Karaoz U."/>
            <person name="Brodie E.L."/>
            <person name="Williams K.H."/>
            <person name="Hubbard S.S."/>
            <person name="Banfield J.F."/>
        </authorList>
    </citation>
    <scope>NUCLEOTIDE SEQUENCE [LARGE SCALE GENOMIC DNA]</scope>
</reference>
<proteinExistence type="predicted"/>
<dbReference type="EMBL" id="MEUJ01000002">
    <property type="protein sequence ID" value="OGC41018.1"/>
    <property type="molecule type" value="Genomic_DNA"/>
</dbReference>
<dbReference type="GO" id="GO:0016746">
    <property type="term" value="F:acyltransferase activity"/>
    <property type="evidence" value="ECO:0007669"/>
    <property type="project" value="UniProtKB-KW"/>
</dbReference>
<dbReference type="PANTHER" id="PTHR43591">
    <property type="entry name" value="METHYLTRANSFERASE"/>
    <property type="match status" value="1"/>
</dbReference>
<dbReference type="AlphaFoldDB" id="A0A1F4U7W1"/>
<sequence length="915" mass="101851">MGAKYALRRYSEENYQEVLGLIKRAHQLELPITKIEVRRPGAVREGDFSDISDSAIRTRAIEGTLKIASLAKSDSSPQTNQVGNLADALQTAQEELKSLAENPSSTLDEVFPVLKDIINFIQIRNISVYVPVTKDTWARLFCSCPWPQDGITKYAPPDGQVPTTTLASIISAPGDFFRVDIGVKPEESPEEAHVRIENEFKAQGIVPDWTSIDNDRERSHGDGRLLFFKIRSVSGSRTLGVFQAHNLVADGETAFPLFENPQDEGRIIAILRAIFDKAAVTIDKIRERSAQEKTKATAANIPATEIKSSSIPATVQEASLFPVFKGTQNRFLMTVLVFLNRIRGLFIETILQRLVNIVNPPKNCKLVEFYNTKNGKKKRIKAYIDYPENVSDRSKSPWVIIPPAFGKTKETTFLLALYLKRNGIGVLRYDDTSAIGESEGDIYDLTLSESTSNISAAIDYLATTEGASNIGLVPFSLSARPAVKATANDSRIKFLIPIVGSPNIQTLLERVYGEDLIADYKKGERKGALNLLGHPVNSDTFLGDAVNAGFGDRTSTEADLQKIGVPIVWFCGTEDPWVEPQEVAKVLGESPKRKVVRYKGISHRVREAGLAPALFAETVKTILSLVERKTISDTDIVHPHTQEIVAKSVRERQRLSRKKLSKDEEVGLWRNYLEGFDILLETRDYMEYLEDLSDFIGLNPGEKMLDAGCGTGNLLIYIMSRLALQKKYDSNWANSSFVGVDFVQEALQNTEKKIETVRKKRKNLPTTTVQRVDLNNGPLPFGEEGFDKIVSSLLLSYVKDPKAVVRKLCGSLKPGGKIILTSLKPDADISQIYHRFMQKIKTTHSKDPHQQELLERGRGLINAAAGWIEVEEEKGTFKYFSEDELVSFLEAEGIKITKRVLSFGKQAIVVVGTKQ</sequence>
<dbReference type="GO" id="GO:0006631">
    <property type="term" value="P:fatty acid metabolic process"/>
    <property type="evidence" value="ECO:0007669"/>
    <property type="project" value="InterPro"/>
</dbReference>
<evidence type="ECO:0000259" key="4">
    <source>
        <dbReference type="Pfam" id="PF13847"/>
    </source>
</evidence>
<organism evidence="5 6">
    <name type="scientific">candidate division WOR-1 bacterium RIFOXYC2_FULL_46_14</name>
    <dbReference type="NCBI Taxonomy" id="1802587"/>
    <lineage>
        <taxon>Bacteria</taxon>
        <taxon>Bacillati</taxon>
        <taxon>Saganbacteria</taxon>
    </lineage>
</organism>
<protein>
    <recommendedName>
        <fullName evidence="4">Methyltransferase domain-containing protein</fullName>
    </recommendedName>
</protein>
<dbReference type="InterPro" id="IPR029058">
    <property type="entry name" value="AB_hydrolase_fold"/>
</dbReference>
<dbReference type="InterPro" id="IPR029063">
    <property type="entry name" value="SAM-dependent_MTases_sf"/>
</dbReference>
<gene>
    <name evidence="5" type="ORF">A2438_01885</name>
</gene>
<dbReference type="Gene3D" id="3.40.50.1820">
    <property type="entry name" value="alpha/beta hydrolase"/>
    <property type="match status" value="1"/>
</dbReference>
<dbReference type="Proteomes" id="UP000179242">
    <property type="component" value="Unassembled WGS sequence"/>
</dbReference>
<keyword evidence="2" id="KW-0808">Transferase</keyword>
<evidence type="ECO:0000313" key="6">
    <source>
        <dbReference type="Proteomes" id="UP000179242"/>
    </source>
</evidence>